<evidence type="ECO:0000313" key="3">
    <source>
        <dbReference type="Proteomes" id="UP000664132"/>
    </source>
</evidence>
<dbReference type="EMBL" id="JAFJYH010000224">
    <property type="protein sequence ID" value="KAG4415373.1"/>
    <property type="molecule type" value="Genomic_DNA"/>
</dbReference>
<dbReference type="PANTHER" id="PTHR37540:SF5">
    <property type="entry name" value="TRANSCRIPTION FACTOR DOMAIN-CONTAINING PROTEIN"/>
    <property type="match status" value="1"/>
</dbReference>
<proteinExistence type="predicted"/>
<keyword evidence="3" id="KW-1185">Reference proteome</keyword>
<feature type="non-terminal residue" evidence="2">
    <location>
        <position position="1"/>
    </location>
</feature>
<feature type="region of interest" description="Disordered" evidence="1">
    <location>
        <begin position="450"/>
        <end position="472"/>
    </location>
</feature>
<evidence type="ECO:0000313" key="2">
    <source>
        <dbReference type="EMBL" id="KAG4415373.1"/>
    </source>
</evidence>
<dbReference type="OrthoDB" id="5376287at2759"/>
<name>A0A8H7TAM6_9HELO</name>
<evidence type="ECO:0000256" key="1">
    <source>
        <dbReference type="SAM" id="MobiDB-lite"/>
    </source>
</evidence>
<organism evidence="2 3">
    <name type="scientific">Cadophora malorum</name>
    <dbReference type="NCBI Taxonomy" id="108018"/>
    <lineage>
        <taxon>Eukaryota</taxon>
        <taxon>Fungi</taxon>
        <taxon>Dikarya</taxon>
        <taxon>Ascomycota</taxon>
        <taxon>Pezizomycotina</taxon>
        <taxon>Leotiomycetes</taxon>
        <taxon>Helotiales</taxon>
        <taxon>Ploettnerulaceae</taxon>
        <taxon>Cadophora</taxon>
    </lineage>
</organism>
<reference evidence="2" key="1">
    <citation type="submission" date="2021-02" db="EMBL/GenBank/DDBJ databases">
        <title>Genome sequence Cadophora malorum strain M34.</title>
        <authorList>
            <person name="Stefanovic E."/>
            <person name="Vu D."/>
            <person name="Scully C."/>
            <person name="Dijksterhuis J."/>
            <person name="Roader J."/>
            <person name="Houbraken J."/>
        </authorList>
    </citation>
    <scope>NUCLEOTIDE SEQUENCE</scope>
    <source>
        <strain evidence="2">M34</strain>
    </source>
</reference>
<sequence>WHLDSTPVFSVHIPLTSNAKDASKILRCFQSKKSLESNLSTLSVTIGSNSFDPFDSYPPTSLPRSRVQNLIVHFLSKIAFQYYPLDLNPNSNPFINSWWPLALADPALFNVSLQTASLDAELHAQKGFHQSAILMHDAVSLIRHKIDDPTLAFQDATMDAVVTLAAIEHGKGNIQECKMHIEAVKRMVAVRGGVAAVRQSSPLTARMVPWVSMLVTGSPQFDIQDDSGNGSGIAPIAQWLSALKTEHNPDLRGLACFDIDSSLKDILIRLQVILYPPISRGANLCTNDLHDLTCYVLHKLLLPFTAELTPESECLRYALAIYMFVIHGPTYYSHLAILHQIVLKLRNNLRAVMTPNDMDSSLLIWCFSIGMSASIGTEAHDWFITSAAPLTSSQGLETLDNVESCLQSILPLDAQSKAMFHVAWQPIFNSTQLAEELPGKPTTTLENLVNHGNNEHGTKGSTYPAESSTNPP</sequence>
<dbReference type="Pfam" id="PF11951">
    <property type="entry name" value="Fungal_trans_2"/>
    <property type="match status" value="1"/>
</dbReference>
<gene>
    <name evidence="2" type="ORF">IFR04_011469</name>
</gene>
<dbReference type="AlphaFoldDB" id="A0A8H7TAM6"/>
<dbReference type="PANTHER" id="PTHR37540">
    <property type="entry name" value="TRANSCRIPTION FACTOR (ACR-2), PUTATIVE-RELATED-RELATED"/>
    <property type="match status" value="1"/>
</dbReference>
<dbReference type="InterPro" id="IPR021858">
    <property type="entry name" value="Fun_TF"/>
</dbReference>
<dbReference type="Proteomes" id="UP000664132">
    <property type="component" value="Unassembled WGS sequence"/>
</dbReference>
<feature type="compositionally biased region" description="Polar residues" evidence="1">
    <location>
        <begin position="459"/>
        <end position="472"/>
    </location>
</feature>
<comment type="caution">
    <text evidence="2">The sequence shown here is derived from an EMBL/GenBank/DDBJ whole genome shotgun (WGS) entry which is preliminary data.</text>
</comment>
<accession>A0A8H7TAM6</accession>
<protein>
    <submittedName>
        <fullName evidence="2">Uncharacterized protein</fullName>
    </submittedName>
</protein>